<evidence type="ECO:0000259" key="4">
    <source>
        <dbReference type="PROSITE" id="PS51898"/>
    </source>
</evidence>
<dbReference type="PANTHER" id="PTHR30349">
    <property type="entry name" value="PHAGE INTEGRASE-RELATED"/>
    <property type="match status" value="1"/>
</dbReference>
<dbReference type="EMBL" id="JAJFAT010000020">
    <property type="protein sequence ID" value="MCC3145873.1"/>
    <property type="molecule type" value="Genomic_DNA"/>
</dbReference>
<evidence type="ECO:0000313" key="5">
    <source>
        <dbReference type="EMBL" id="MCC3145873.1"/>
    </source>
</evidence>
<reference evidence="5 6" key="1">
    <citation type="submission" date="2021-10" db="EMBL/GenBank/DDBJ databases">
        <authorList>
            <person name="Grouzdev D.S."/>
            <person name="Pantiukh K.S."/>
            <person name="Krutkina M.S."/>
        </authorList>
    </citation>
    <scope>NUCLEOTIDE SEQUENCE [LARGE SCALE GENOMIC DNA]</scope>
    <source>
        <strain evidence="5 6">Z-7514</strain>
    </source>
</reference>
<evidence type="ECO:0000256" key="1">
    <source>
        <dbReference type="ARBA" id="ARBA00008857"/>
    </source>
</evidence>
<proteinExistence type="inferred from homology"/>
<protein>
    <submittedName>
        <fullName evidence="5">Site-specific integrase</fullName>
    </submittedName>
</protein>
<dbReference type="Proteomes" id="UP001199296">
    <property type="component" value="Unassembled WGS sequence"/>
</dbReference>
<dbReference type="Gene3D" id="1.10.443.10">
    <property type="entry name" value="Intergrase catalytic core"/>
    <property type="match status" value="1"/>
</dbReference>
<dbReference type="InterPro" id="IPR013762">
    <property type="entry name" value="Integrase-like_cat_sf"/>
</dbReference>
<dbReference type="PROSITE" id="PS51898">
    <property type="entry name" value="TYR_RECOMBINASE"/>
    <property type="match status" value="1"/>
</dbReference>
<evidence type="ECO:0000313" key="6">
    <source>
        <dbReference type="Proteomes" id="UP001199296"/>
    </source>
</evidence>
<dbReference type="InterPro" id="IPR011010">
    <property type="entry name" value="DNA_brk_join_enz"/>
</dbReference>
<comment type="similarity">
    <text evidence="1">Belongs to the 'phage' integrase family.</text>
</comment>
<dbReference type="Pfam" id="PF00589">
    <property type="entry name" value="Phage_integrase"/>
    <property type="match status" value="1"/>
</dbReference>
<keyword evidence="2" id="KW-0238">DNA-binding</keyword>
<dbReference type="RefSeq" id="WP_229346604.1">
    <property type="nucleotide sequence ID" value="NZ_JAJFAT010000020.1"/>
</dbReference>
<dbReference type="GO" id="GO:0006310">
    <property type="term" value="P:DNA recombination"/>
    <property type="evidence" value="ECO:0007669"/>
    <property type="project" value="UniProtKB-KW"/>
</dbReference>
<dbReference type="SUPFAM" id="SSF56349">
    <property type="entry name" value="DNA breaking-rejoining enzymes"/>
    <property type="match status" value="1"/>
</dbReference>
<gene>
    <name evidence="5" type="ORF">LJ207_11155</name>
</gene>
<dbReference type="PANTHER" id="PTHR30349:SF41">
    <property type="entry name" value="INTEGRASE_RECOMBINASE PROTEIN MJ0367-RELATED"/>
    <property type="match status" value="1"/>
</dbReference>
<organism evidence="5 6">
    <name type="scientific">Halanaerobium polyolivorans</name>
    <dbReference type="NCBI Taxonomy" id="2886943"/>
    <lineage>
        <taxon>Bacteria</taxon>
        <taxon>Bacillati</taxon>
        <taxon>Bacillota</taxon>
        <taxon>Clostridia</taxon>
        <taxon>Halanaerobiales</taxon>
        <taxon>Halanaerobiaceae</taxon>
        <taxon>Halanaerobium</taxon>
    </lineage>
</organism>
<keyword evidence="6" id="KW-1185">Reference proteome</keyword>
<dbReference type="GO" id="GO:0015074">
    <property type="term" value="P:DNA integration"/>
    <property type="evidence" value="ECO:0007669"/>
    <property type="project" value="InterPro"/>
</dbReference>
<dbReference type="InterPro" id="IPR050090">
    <property type="entry name" value="Tyrosine_recombinase_XerCD"/>
</dbReference>
<accession>A0AAW4X267</accession>
<keyword evidence="3" id="KW-0233">DNA recombination</keyword>
<feature type="domain" description="Tyr recombinase" evidence="4">
    <location>
        <begin position="1"/>
        <end position="75"/>
    </location>
</feature>
<name>A0AAW4X267_9FIRM</name>
<evidence type="ECO:0000256" key="2">
    <source>
        <dbReference type="ARBA" id="ARBA00023125"/>
    </source>
</evidence>
<dbReference type="GO" id="GO:0003677">
    <property type="term" value="F:DNA binding"/>
    <property type="evidence" value="ECO:0007669"/>
    <property type="project" value="UniProtKB-KW"/>
</dbReference>
<dbReference type="InterPro" id="IPR002104">
    <property type="entry name" value="Integrase_catalytic"/>
</dbReference>
<dbReference type="CDD" id="cd01189">
    <property type="entry name" value="INT_ICEBs1_C_like"/>
    <property type="match status" value="1"/>
</dbReference>
<comment type="caution">
    <text evidence="5">The sequence shown here is derived from an EMBL/GenBank/DDBJ whole genome shotgun (WGS) entry which is preliminary data.</text>
</comment>
<evidence type="ECO:0000256" key="3">
    <source>
        <dbReference type="ARBA" id="ARBA00023172"/>
    </source>
</evidence>
<sequence length="84" mass="9536">MNSPDVPSRRFKSVAKKAGLGEFRLHDLRHTFATISLEAGVPIKVISERLGHSSVTTTMDIYSHVCSEFQRKAQKIFNQYLENN</sequence>
<dbReference type="AlphaFoldDB" id="A0AAW4X267"/>